<evidence type="ECO:0000256" key="2">
    <source>
        <dbReference type="ARBA" id="ARBA00022692"/>
    </source>
</evidence>
<feature type="transmembrane region" description="Helical" evidence="6">
    <location>
        <begin position="44"/>
        <end position="61"/>
    </location>
</feature>
<dbReference type="RefSeq" id="WP_160671131.1">
    <property type="nucleotide sequence ID" value="NZ_WTYN01000001.1"/>
</dbReference>
<keyword evidence="4 6" id="KW-0472">Membrane</keyword>
<evidence type="ECO:0000256" key="3">
    <source>
        <dbReference type="ARBA" id="ARBA00022989"/>
    </source>
</evidence>
<evidence type="ECO:0000256" key="4">
    <source>
        <dbReference type="ARBA" id="ARBA00023136"/>
    </source>
</evidence>
<sequence>MQIVRTVVWVLILVVVLLFTLGNWDQQVTVRIWQNLVWDTRLPAVVIVSFLLGMLPMWLILRGTSWRLNRRIGHLEQATRTVHGHTADAGATATGATASAAATTGEPLDDTDAAPAPTPHPDGPRPLDPPRSVTNDKLKPE</sequence>
<dbReference type="GO" id="GO:0005886">
    <property type="term" value="C:plasma membrane"/>
    <property type="evidence" value="ECO:0007669"/>
    <property type="project" value="InterPro"/>
</dbReference>
<evidence type="ECO:0000313" key="9">
    <source>
        <dbReference type="Proteomes" id="UP000445582"/>
    </source>
</evidence>
<evidence type="ECO:0000256" key="6">
    <source>
        <dbReference type="SAM" id="Phobius"/>
    </source>
</evidence>
<feature type="compositionally biased region" description="Low complexity" evidence="5">
    <location>
        <begin position="87"/>
        <end position="105"/>
    </location>
</feature>
<organism evidence="8 9">
    <name type="scientific">Qipengyuania oceanensis</name>
    <dbReference type="NCBI Taxonomy" id="1463597"/>
    <lineage>
        <taxon>Bacteria</taxon>
        <taxon>Pseudomonadati</taxon>
        <taxon>Pseudomonadota</taxon>
        <taxon>Alphaproteobacteria</taxon>
        <taxon>Sphingomonadales</taxon>
        <taxon>Erythrobacteraceae</taxon>
        <taxon>Qipengyuania</taxon>
    </lineage>
</organism>
<protein>
    <submittedName>
        <fullName evidence="8">DUF1049 domain-containing protein</fullName>
    </submittedName>
</protein>
<evidence type="ECO:0000259" key="7">
    <source>
        <dbReference type="Pfam" id="PF06305"/>
    </source>
</evidence>
<feature type="region of interest" description="Disordered" evidence="5">
    <location>
        <begin position="80"/>
        <end position="141"/>
    </location>
</feature>
<comment type="caution">
    <text evidence="8">The sequence shown here is derived from an EMBL/GenBank/DDBJ whole genome shotgun (WGS) entry which is preliminary data.</text>
</comment>
<proteinExistence type="predicted"/>
<dbReference type="OrthoDB" id="7595841at2"/>
<dbReference type="EMBL" id="WTYN01000001">
    <property type="protein sequence ID" value="MXO61946.1"/>
    <property type="molecule type" value="Genomic_DNA"/>
</dbReference>
<evidence type="ECO:0000313" key="8">
    <source>
        <dbReference type="EMBL" id="MXO61946.1"/>
    </source>
</evidence>
<dbReference type="Proteomes" id="UP000445582">
    <property type="component" value="Unassembled WGS sequence"/>
</dbReference>
<keyword evidence="3 6" id="KW-1133">Transmembrane helix</keyword>
<evidence type="ECO:0000256" key="5">
    <source>
        <dbReference type="SAM" id="MobiDB-lite"/>
    </source>
</evidence>
<gene>
    <name evidence="8" type="ORF">GRI48_02870</name>
</gene>
<accession>A0A844YAI6</accession>
<keyword evidence="9" id="KW-1185">Reference proteome</keyword>
<keyword evidence="1" id="KW-1003">Cell membrane</keyword>
<reference evidence="8 9" key="1">
    <citation type="submission" date="2019-12" db="EMBL/GenBank/DDBJ databases">
        <title>Genomic-based taxomic classification of the family Erythrobacteraceae.</title>
        <authorList>
            <person name="Xu L."/>
        </authorList>
    </citation>
    <scope>NUCLEOTIDE SEQUENCE [LARGE SCALE GENOMIC DNA]</scope>
    <source>
        <strain evidence="8 9">MCCC 1A09965</strain>
    </source>
</reference>
<evidence type="ECO:0000256" key="1">
    <source>
        <dbReference type="ARBA" id="ARBA00022475"/>
    </source>
</evidence>
<dbReference type="InterPro" id="IPR010445">
    <property type="entry name" value="LapA_dom"/>
</dbReference>
<feature type="transmembrane region" description="Helical" evidence="6">
    <location>
        <begin position="7"/>
        <end position="24"/>
    </location>
</feature>
<dbReference type="AlphaFoldDB" id="A0A844YAI6"/>
<feature type="domain" description="Lipopolysaccharide assembly protein A" evidence="7">
    <location>
        <begin position="25"/>
        <end position="79"/>
    </location>
</feature>
<keyword evidence="2 6" id="KW-0812">Transmembrane</keyword>
<dbReference type="Pfam" id="PF06305">
    <property type="entry name" value="LapA_dom"/>
    <property type="match status" value="1"/>
</dbReference>
<feature type="compositionally biased region" description="Pro residues" evidence="5">
    <location>
        <begin position="116"/>
        <end position="129"/>
    </location>
</feature>
<name>A0A844YAI6_9SPHN</name>